<evidence type="ECO:0000256" key="2">
    <source>
        <dbReference type="ARBA" id="ARBA00022771"/>
    </source>
</evidence>
<accession>A0AAV2ID75</accession>
<evidence type="ECO:0000256" key="4">
    <source>
        <dbReference type="PROSITE-ProRule" id="PRU00024"/>
    </source>
</evidence>
<name>A0AAV2ID75_LYMST</name>
<dbReference type="SMART" id="SM00184">
    <property type="entry name" value="RING"/>
    <property type="match status" value="1"/>
</dbReference>
<dbReference type="EMBL" id="CAXITT010000602">
    <property type="protein sequence ID" value="CAL1544179.1"/>
    <property type="molecule type" value="Genomic_DNA"/>
</dbReference>
<dbReference type="Pfam" id="PF00643">
    <property type="entry name" value="zf-B_box"/>
    <property type="match status" value="1"/>
</dbReference>
<keyword evidence="2 4" id="KW-0863">Zinc-finger</keyword>
<dbReference type="Proteomes" id="UP001497497">
    <property type="component" value="Unassembled WGS sequence"/>
</dbReference>
<keyword evidence="3" id="KW-0862">Zinc</keyword>
<dbReference type="InterPro" id="IPR050143">
    <property type="entry name" value="TRIM/RBCC"/>
</dbReference>
<keyword evidence="8" id="KW-1185">Reference proteome</keyword>
<dbReference type="Gene3D" id="3.30.160.60">
    <property type="entry name" value="Classic Zinc Finger"/>
    <property type="match status" value="1"/>
</dbReference>
<feature type="domain" description="RING-type" evidence="5">
    <location>
        <begin position="30"/>
        <end position="72"/>
    </location>
</feature>
<evidence type="ECO:0008006" key="9">
    <source>
        <dbReference type="Google" id="ProtNLM"/>
    </source>
</evidence>
<organism evidence="7 8">
    <name type="scientific">Lymnaea stagnalis</name>
    <name type="common">Great pond snail</name>
    <name type="synonym">Helix stagnalis</name>
    <dbReference type="NCBI Taxonomy" id="6523"/>
    <lineage>
        <taxon>Eukaryota</taxon>
        <taxon>Metazoa</taxon>
        <taxon>Spiralia</taxon>
        <taxon>Lophotrochozoa</taxon>
        <taxon>Mollusca</taxon>
        <taxon>Gastropoda</taxon>
        <taxon>Heterobranchia</taxon>
        <taxon>Euthyneura</taxon>
        <taxon>Panpulmonata</taxon>
        <taxon>Hygrophila</taxon>
        <taxon>Lymnaeoidea</taxon>
        <taxon>Lymnaeidae</taxon>
        <taxon>Lymnaea</taxon>
    </lineage>
</organism>
<feature type="domain" description="B box-type" evidence="6">
    <location>
        <begin position="99"/>
        <end position="143"/>
    </location>
</feature>
<dbReference type="PROSITE" id="PS00518">
    <property type="entry name" value="ZF_RING_1"/>
    <property type="match status" value="1"/>
</dbReference>
<dbReference type="PANTHER" id="PTHR24103">
    <property type="entry name" value="E3 UBIQUITIN-PROTEIN LIGASE TRIM"/>
    <property type="match status" value="1"/>
</dbReference>
<protein>
    <recommendedName>
        <fullName evidence="9">RING-type domain-containing protein</fullName>
    </recommendedName>
</protein>
<dbReference type="InterPro" id="IPR017907">
    <property type="entry name" value="Znf_RING_CS"/>
</dbReference>
<dbReference type="InterPro" id="IPR001841">
    <property type="entry name" value="Znf_RING"/>
</dbReference>
<proteinExistence type="predicted"/>
<evidence type="ECO:0000259" key="6">
    <source>
        <dbReference type="PROSITE" id="PS50119"/>
    </source>
</evidence>
<reference evidence="7 8" key="1">
    <citation type="submission" date="2024-04" db="EMBL/GenBank/DDBJ databases">
        <authorList>
            <consortium name="Genoscope - CEA"/>
            <person name="William W."/>
        </authorList>
    </citation>
    <scope>NUCLEOTIDE SEQUENCE [LARGE SCALE GENOMIC DNA]</scope>
</reference>
<dbReference type="PROSITE" id="PS50089">
    <property type="entry name" value="ZF_RING_2"/>
    <property type="match status" value="1"/>
</dbReference>
<dbReference type="InterPro" id="IPR000315">
    <property type="entry name" value="Znf_B-box"/>
</dbReference>
<sequence>MGNSSAVPAAEAPNVPHLRSGELNRHSLHCRVCDQRYNLVDRRPLVLPCNHVICQMCIRRNFTTEQSNCPSCAGPFNASLSVLRLDPHIVRMIEFLNNHRINICDQHDHQLLNFFCKTCFRPVCPDCAILNHRDSEGHVVVSIDMAIEENFTLFDDIENTNTEALRNFQDTLLRYDGLLQMVENNEPNIEIRIRNKFDELRTLLAQREARLLLELGTMRGEKNASLRTERTRVGADISELSERLRDFRTARQEGNVRNVFRVFQELQGQAINDRHRDLESQLATHSRDANFKPKNEDKLVEAIDEFGEIDLACVIS</sequence>
<comment type="caution">
    <text evidence="7">The sequence shown here is derived from an EMBL/GenBank/DDBJ whole genome shotgun (WGS) entry which is preliminary data.</text>
</comment>
<keyword evidence="1" id="KW-0479">Metal-binding</keyword>
<dbReference type="AlphaFoldDB" id="A0AAV2ID75"/>
<dbReference type="SUPFAM" id="SSF57845">
    <property type="entry name" value="B-box zinc-binding domain"/>
    <property type="match status" value="1"/>
</dbReference>
<evidence type="ECO:0000256" key="1">
    <source>
        <dbReference type="ARBA" id="ARBA00022723"/>
    </source>
</evidence>
<dbReference type="CDD" id="cd16449">
    <property type="entry name" value="RING-HC"/>
    <property type="match status" value="1"/>
</dbReference>
<evidence type="ECO:0000313" key="8">
    <source>
        <dbReference type="Proteomes" id="UP001497497"/>
    </source>
</evidence>
<dbReference type="Pfam" id="PF14634">
    <property type="entry name" value="zf-RING_5"/>
    <property type="match status" value="1"/>
</dbReference>
<dbReference type="InterPro" id="IPR013083">
    <property type="entry name" value="Znf_RING/FYVE/PHD"/>
</dbReference>
<evidence type="ECO:0000259" key="5">
    <source>
        <dbReference type="PROSITE" id="PS50089"/>
    </source>
</evidence>
<evidence type="ECO:0000313" key="7">
    <source>
        <dbReference type="EMBL" id="CAL1544179.1"/>
    </source>
</evidence>
<dbReference type="SUPFAM" id="SSF57850">
    <property type="entry name" value="RING/U-box"/>
    <property type="match status" value="1"/>
</dbReference>
<evidence type="ECO:0000256" key="3">
    <source>
        <dbReference type="ARBA" id="ARBA00022833"/>
    </source>
</evidence>
<dbReference type="PROSITE" id="PS50119">
    <property type="entry name" value="ZF_BBOX"/>
    <property type="match status" value="1"/>
</dbReference>
<dbReference type="GO" id="GO:0008270">
    <property type="term" value="F:zinc ion binding"/>
    <property type="evidence" value="ECO:0007669"/>
    <property type="project" value="UniProtKB-KW"/>
</dbReference>
<dbReference type="Gene3D" id="3.30.40.10">
    <property type="entry name" value="Zinc/RING finger domain, C3HC4 (zinc finger)"/>
    <property type="match status" value="1"/>
</dbReference>
<gene>
    <name evidence="7" type="ORF">GSLYS_00017692001</name>
</gene>